<dbReference type="AlphaFoldDB" id="A0AAD4SRK3"/>
<dbReference type="InterPro" id="IPR036400">
    <property type="entry name" value="Cyt_B5-like_heme/steroid_sf"/>
</dbReference>
<dbReference type="Gene3D" id="3.10.180.10">
    <property type="entry name" value="2,3-Dihydroxybiphenyl 1,2-Dioxygenase, domain 1"/>
    <property type="match status" value="1"/>
</dbReference>
<feature type="domain" description="Cytochrome b5 heme-binding" evidence="1">
    <location>
        <begin position="137"/>
        <end position="167"/>
    </location>
</feature>
<evidence type="ECO:0000259" key="1">
    <source>
        <dbReference type="PROSITE" id="PS50255"/>
    </source>
</evidence>
<dbReference type="Pfam" id="PF00173">
    <property type="entry name" value="Cyt-b5"/>
    <property type="match status" value="1"/>
</dbReference>
<dbReference type="SUPFAM" id="SSF55856">
    <property type="entry name" value="Cytochrome b5-like heme/steroid binding domain"/>
    <property type="match status" value="1"/>
</dbReference>
<sequence>MTRPMKLFPHNGKQMRQRLSKQQRNGWTYMPYQYLCLHFNHCTFFLSSIGYSRCKDPVDLVKEAGLVKGGSTVIVFIEDPDGYMFELLGRGPTVDPLCQFMLRAFGMELLRKRDNPEYKYTIAMMGYGPEECWLLICWLLISGKVYDVTEFGDNHPGGDLVLLTAAGNYLIWQGLRARTKKQKYSFSTSSLHTGRVHSQSDAGTPLIWVAGHGQAPSY</sequence>
<name>A0AAD4SRK3_9MAGN</name>
<reference evidence="2" key="1">
    <citation type="submission" date="2022-04" db="EMBL/GenBank/DDBJ databases">
        <title>A functionally conserved STORR gene fusion in Papaver species that diverged 16.8 million years ago.</title>
        <authorList>
            <person name="Catania T."/>
        </authorList>
    </citation>
    <scope>NUCLEOTIDE SEQUENCE</scope>
    <source>
        <strain evidence="2">S-188037</strain>
    </source>
</reference>
<dbReference type="PROSITE" id="PS50255">
    <property type="entry name" value="CYTOCHROME_B5_2"/>
    <property type="match status" value="1"/>
</dbReference>
<evidence type="ECO:0000313" key="3">
    <source>
        <dbReference type="Proteomes" id="UP001202328"/>
    </source>
</evidence>
<dbReference type="InterPro" id="IPR029068">
    <property type="entry name" value="Glyas_Bleomycin-R_OHBP_Dase"/>
</dbReference>
<proteinExistence type="predicted"/>
<dbReference type="SUPFAM" id="SSF54593">
    <property type="entry name" value="Glyoxalase/Bleomycin resistance protein/Dihydroxybiphenyl dioxygenase"/>
    <property type="match status" value="1"/>
</dbReference>
<keyword evidence="3" id="KW-1185">Reference proteome</keyword>
<dbReference type="EMBL" id="JAJJMB010008983">
    <property type="protein sequence ID" value="KAI3917568.1"/>
    <property type="molecule type" value="Genomic_DNA"/>
</dbReference>
<gene>
    <name evidence="2" type="ORF">MKW98_021330</name>
</gene>
<evidence type="ECO:0000313" key="2">
    <source>
        <dbReference type="EMBL" id="KAI3917568.1"/>
    </source>
</evidence>
<dbReference type="GO" id="GO:0019243">
    <property type="term" value="P:methylglyoxal catabolic process to D-lactate via S-lactoyl-glutathione"/>
    <property type="evidence" value="ECO:0007669"/>
    <property type="project" value="TreeGrafter"/>
</dbReference>
<dbReference type="GO" id="GO:0005737">
    <property type="term" value="C:cytoplasm"/>
    <property type="evidence" value="ECO:0007669"/>
    <property type="project" value="TreeGrafter"/>
</dbReference>
<comment type="caution">
    <text evidence="2">The sequence shown here is derived from an EMBL/GenBank/DDBJ whole genome shotgun (WGS) entry which is preliminary data.</text>
</comment>
<dbReference type="Proteomes" id="UP001202328">
    <property type="component" value="Unassembled WGS sequence"/>
</dbReference>
<dbReference type="InterPro" id="IPR001199">
    <property type="entry name" value="Cyt_B5-like_heme/steroid-bd"/>
</dbReference>
<dbReference type="PANTHER" id="PTHR46036">
    <property type="entry name" value="LACTOYLGLUTATHIONE LYASE"/>
    <property type="match status" value="1"/>
</dbReference>
<dbReference type="PANTHER" id="PTHR46036:SF5">
    <property type="entry name" value="LACTOYLGLUTATHIONE LYASE"/>
    <property type="match status" value="1"/>
</dbReference>
<organism evidence="2 3">
    <name type="scientific">Papaver atlanticum</name>
    <dbReference type="NCBI Taxonomy" id="357466"/>
    <lineage>
        <taxon>Eukaryota</taxon>
        <taxon>Viridiplantae</taxon>
        <taxon>Streptophyta</taxon>
        <taxon>Embryophyta</taxon>
        <taxon>Tracheophyta</taxon>
        <taxon>Spermatophyta</taxon>
        <taxon>Magnoliopsida</taxon>
        <taxon>Ranunculales</taxon>
        <taxon>Papaveraceae</taxon>
        <taxon>Papaveroideae</taxon>
        <taxon>Papaver</taxon>
    </lineage>
</organism>
<accession>A0AAD4SRK3</accession>
<protein>
    <recommendedName>
        <fullName evidence="1">Cytochrome b5 heme-binding domain-containing protein</fullName>
    </recommendedName>
</protein>
<dbReference type="Gene3D" id="3.10.120.10">
    <property type="entry name" value="Cytochrome b5-like heme/steroid binding domain"/>
    <property type="match status" value="1"/>
</dbReference>
<dbReference type="GO" id="GO:0004462">
    <property type="term" value="F:lactoylglutathione lyase activity"/>
    <property type="evidence" value="ECO:0007669"/>
    <property type="project" value="TreeGrafter"/>
</dbReference>